<keyword evidence="3" id="KW-1185">Reference proteome</keyword>
<organism evidence="2 3">
    <name type="scientific">Brevundimonas abyssalis TAR-001</name>
    <dbReference type="NCBI Taxonomy" id="1391729"/>
    <lineage>
        <taxon>Bacteria</taxon>
        <taxon>Pseudomonadati</taxon>
        <taxon>Pseudomonadota</taxon>
        <taxon>Alphaproteobacteria</taxon>
        <taxon>Caulobacterales</taxon>
        <taxon>Caulobacteraceae</taxon>
        <taxon>Brevundimonas</taxon>
    </lineage>
</organism>
<keyword evidence="1" id="KW-0812">Transmembrane</keyword>
<gene>
    <name evidence="2" type="ORF">MBEBAB_1194</name>
</gene>
<proteinExistence type="predicted"/>
<keyword evidence="1" id="KW-0472">Membrane</keyword>
<evidence type="ECO:0000313" key="2">
    <source>
        <dbReference type="EMBL" id="GAD58944.1"/>
    </source>
</evidence>
<dbReference type="Proteomes" id="UP000016569">
    <property type="component" value="Unassembled WGS sequence"/>
</dbReference>
<comment type="caution">
    <text evidence="2">The sequence shown here is derived from an EMBL/GenBank/DDBJ whole genome shotgun (WGS) entry which is preliminary data.</text>
</comment>
<protein>
    <recommendedName>
        <fullName evidence="4">DUF805 domain-containing protein</fullName>
    </recommendedName>
</protein>
<reference evidence="3" key="1">
    <citation type="journal article" date="2013" name="Genome Announc.">
        <title>Draft Genome Sequence of the Dimorphic Prosthecate Bacterium Brevundimonas abyssalis TAR-001T.</title>
        <authorList>
            <person name="Tsubouchi T."/>
            <person name="Nishi S."/>
            <person name="Usui K."/>
            <person name="Shimane Y."/>
            <person name="Takaki Y."/>
            <person name="Maruyama T."/>
            <person name="Hatada Y."/>
        </authorList>
    </citation>
    <scope>NUCLEOTIDE SEQUENCE [LARGE SCALE GENOMIC DNA]</scope>
    <source>
        <strain evidence="3">TAR-001</strain>
    </source>
</reference>
<keyword evidence="1" id="KW-1133">Transmembrane helix</keyword>
<dbReference type="EMBL" id="BATC01000015">
    <property type="protein sequence ID" value="GAD58944.1"/>
    <property type="molecule type" value="Genomic_DNA"/>
</dbReference>
<sequence>MLIAPDLMMSPMAPPFSTLDIAKHVFTSVYLIIGFWLLVTLGFLDGTPGPNRYGPSPKGIGQKD</sequence>
<dbReference type="AlphaFoldDB" id="A0A8E0KLS5"/>
<name>A0A8E0KLS5_9CAUL</name>
<accession>A0A8E0KLS5</accession>
<evidence type="ECO:0000313" key="3">
    <source>
        <dbReference type="Proteomes" id="UP000016569"/>
    </source>
</evidence>
<evidence type="ECO:0000256" key="1">
    <source>
        <dbReference type="SAM" id="Phobius"/>
    </source>
</evidence>
<evidence type="ECO:0008006" key="4">
    <source>
        <dbReference type="Google" id="ProtNLM"/>
    </source>
</evidence>
<feature type="transmembrane region" description="Helical" evidence="1">
    <location>
        <begin position="21"/>
        <end position="44"/>
    </location>
</feature>